<organism evidence="1 2">
    <name type="scientific">Desulfosporosinus fructosivorans</name>
    <dbReference type="NCBI Taxonomy" id="2018669"/>
    <lineage>
        <taxon>Bacteria</taxon>
        <taxon>Bacillati</taxon>
        <taxon>Bacillota</taxon>
        <taxon>Clostridia</taxon>
        <taxon>Eubacteriales</taxon>
        <taxon>Desulfitobacteriaceae</taxon>
        <taxon>Desulfosporosinus</taxon>
    </lineage>
</organism>
<dbReference type="AlphaFoldDB" id="A0A4Z0R8C0"/>
<dbReference type="GO" id="GO:0006253">
    <property type="term" value="P:dCTP catabolic process"/>
    <property type="evidence" value="ECO:0007669"/>
    <property type="project" value="TreeGrafter"/>
</dbReference>
<reference evidence="1 2" key="1">
    <citation type="submission" date="2019-03" db="EMBL/GenBank/DDBJ databases">
        <title>Draft Genome Sequence of Desulfosporosinus fructosivorans Strain 63.6F, Isolated from Marine Sediment in the Baltic Sea.</title>
        <authorList>
            <person name="Hausmann B."/>
            <person name="Vandieken V."/>
            <person name="Pjevac P."/>
            <person name="Schreck K."/>
            <person name="Herbold C.W."/>
            <person name="Loy A."/>
        </authorList>
    </citation>
    <scope>NUCLEOTIDE SEQUENCE [LARGE SCALE GENOMIC DNA]</scope>
    <source>
        <strain evidence="1 2">63.6F</strain>
    </source>
</reference>
<keyword evidence="1" id="KW-0378">Hydrolase</keyword>
<proteinExistence type="predicted"/>
<name>A0A4Z0R8C0_9FIRM</name>
<dbReference type="SUPFAM" id="SSF101386">
    <property type="entry name" value="all-alpha NTP pyrophosphatases"/>
    <property type="match status" value="1"/>
</dbReference>
<evidence type="ECO:0000313" key="1">
    <source>
        <dbReference type="EMBL" id="TGE39382.1"/>
    </source>
</evidence>
<dbReference type="GO" id="GO:0047840">
    <property type="term" value="F:dCTP diphosphatase activity"/>
    <property type="evidence" value="ECO:0007669"/>
    <property type="project" value="TreeGrafter"/>
</dbReference>
<dbReference type="GO" id="GO:0005829">
    <property type="term" value="C:cytosol"/>
    <property type="evidence" value="ECO:0007669"/>
    <property type="project" value="TreeGrafter"/>
</dbReference>
<accession>A0A4Z0R8C0</accession>
<evidence type="ECO:0000313" key="2">
    <source>
        <dbReference type="Proteomes" id="UP000298460"/>
    </source>
</evidence>
<dbReference type="Gene3D" id="1.10.287.1080">
    <property type="entry name" value="MazG-like"/>
    <property type="match status" value="1"/>
</dbReference>
<dbReference type="GO" id="GO:0042262">
    <property type="term" value="P:DNA protection"/>
    <property type="evidence" value="ECO:0007669"/>
    <property type="project" value="TreeGrafter"/>
</dbReference>
<dbReference type="EMBL" id="SPQQ01000002">
    <property type="protein sequence ID" value="TGE39382.1"/>
    <property type="molecule type" value="Genomic_DNA"/>
</dbReference>
<dbReference type="PANTHER" id="PTHR46523">
    <property type="entry name" value="DCTP PYROPHOSPHATASE 1"/>
    <property type="match status" value="1"/>
</dbReference>
<dbReference type="InterPro" id="IPR052555">
    <property type="entry name" value="dCTP_Pyrophosphatase"/>
</dbReference>
<gene>
    <name evidence="1" type="ORF">E4K67_04250</name>
</gene>
<keyword evidence="2" id="KW-1185">Reference proteome</keyword>
<sequence length="115" mass="13698">MTIEEIIIQQQEFDSNYKGKFNWNQIIDNEHLEILEFLLLSMVGEFGEATNIVKKVIRGDKTLEEVKDDLSEEIIDIFIYVIKLIYQLDIDLDKVYSAKMEKNKIRFKEYESDKI</sequence>
<dbReference type="PANTHER" id="PTHR46523:SF1">
    <property type="entry name" value="DCTP PYROPHOSPHATASE 1"/>
    <property type="match status" value="1"/>
</dbReference>
<comment type="caution">
    <text evidence="1">The sequence shown here is derived from an EMBL/GenBank/DDBJ whole genome shotgun (WGS) entry which is preliminary data.</text>
</comment>
<dbReference type="OrthoDB" id="1652579at2"/>
<dbReference type="Proteomes" id="UP000298460">
    <property type="component" value="Unassembled WGS sequence"/>
</dbReference>
<protein>
    <submittedName>
        <fullName evidence="1">Nucleotide pyrophosphohydrolase</fullName>
    </submittedName>
</protein>